<dbReference type="Proteomes" id="UP000293520">
    <property type="component" value="Unassembled WGS sequence"/>
</dbReference>
<accession>A0A4Q9FZI3</accession>
<dbReference type="PANTHER" id="PTHR43877">
    <property type="entry name" value="AMINOALKYLPHOSPHONATE N-ACETYLTRANSFERASE-RELATED-RELATED"/>
    <property type="match status" value="1"/>
</dbReference>
<gene>
    <name evidence="4" type="ORF">EYE42_09430</name>
</gene>
<evidence type="ECO:0000256" key="2">
    <source>
        <dbReference type="ARBA" id="ARBA00023315"/>
    </source>
</evidence>
<proteinExistence type="predicted"/>
<comment type="caution">
    <text evidence="4">The sequence shown here is derived from an EMBL/GenBank/DDBJ whole genome shotgun (WGS) entry which is preliminary data.</text>
</comment>
<evidence type="ECO:0000313" key="4">
    <source>
        <dbReference type="EMBL" id="TBN39876.1"/>
    </source>
</evidence>
<keyword evidence="1 4" id="KW-0808">Transferase</keyword>
<dbReference type="InterPro" id="IPR050832">
    <property type="entry name" value="Bact_Acetyltransf"/>
</dbReference>
<dbReference type="CDD" id="cd04301">
    <property type="entry name" value="NAT_SF"/>
    <property type="match status" value="1"/>
</dbReference>
<evidence type="ECO:0000313" key="5">
    <source>
        <dbReference type="Proteomes" id="UP000293520"/>
    </source>
</evidence>
<dbReference type="GO" id="GO:0016747">
    <property type="term" value="F:acyltransferase activity, transferring groups other than amino-acyl groups"/>
    <property type="evidence" value="ECO:0007669"/>
    <property type="project" value="InterPro"/>
</dbReference>
<dbReference type="Gene3D" id="3.40.630.30">
    <property type="match status" value="1"/>
</dbReference>
<evidence type="ECO:0000259" key="3">
    <source>
        <dbReference type="PROSITE" id="PS51186"/>
    </source>
</evidence>
<dbReference type="SUPFAM" id="SSF55729">
    <property type="entry name" value="Acyl-CoA N-acyltransferases (Nat)"/>
    <property type="match status" value="1"/>
</dbReference>
<dbReference type="InterPro" id="IPR000182">
    <property type="entry name" value="GNAT_dom"/>
</dbReference>
<dbReference type="RefSeq" id="WP_130991078.1">
    <property type="nucleotide sequence ID" value="NZ_SISK01000006.1"/>
</dbReference>
<keyword evidence="5" id="KW-1185">Reference proteome</keyword>
<protein>
    <submittedName>
        <fullName evidence="4">GNAT family N-acetyltransferase</fullName>
    </submittedName>
</protein>
<dbReference type="Pfam" id="PF13673">
    <property type="entry name" value="Acetyltransf_10"/>
    <property type="match status" value="1"/>
</dbReference>
<name>A0A4Q9FZI3_9RHOB</name>
<dbReference type="OrthoDB" id="9796171at2"/>
<feature type="domain" description="N-acetyltransferase" evidence="3">
    <location>
        <begin position="1"/>
        <end position="138"/>
    </location>
</feature>
<dbReference type="PROSITE" id="PS51186">
    <property type="entry name" value="GNAT"/>
    <property type="match status" value="1"/>
</dbReference>
<evidence type="ECO:0000256" key="1">
    <source>
        <dbReference type="ARBA" id="ARBA00022679"/>
    </source>
</evidence>
<sequence>MKIETTTDLAACHALRRAVFIEEQGVPEAEELDDQDDRAIHLLAWQDGRAVGSARILLLGDTGKIGRVCVLAQARGRGLGAALIRAALDVMRVQPGIRRARLGSQTHAIGFYEKLGFATCGPVYDDAGIPHRDMIRDL</sequence>
<reference evidence="4 5" key="1">
    <citation type="submission" date="2019-02" db="EMBL/GenBank/DDBJ databases">
        <title>Paracoccus subflavus sp. nov., isolated from marine sediment of the Pacific Ocean.</title>
        <authorList>
            <person name="Zhang G."/>
        </authorList>
    </citation>
    <scope>NUCLEOTIDE SEQUENCE [LARGE SCALE GENOMIC DNA]</scope>
    <source>
        <strain evidence="4 5">GY0581</strain>
    </source>
</reference>
<keyword evidence="2" id="KW-0012">Acyltransferase</keyword>
<organism evidence="4 5">
    <name type="scientific">Paracoccus subflavus</name>
    <dbReference type="NCBI Taxonomy" id="2528244"/>
    <lineage>
        <taxon>Bacteria</taxon>
        <taxon>Pseudomonadati</taxon>
        <taxon>Pseudomonadota</taxon>
        <taxon>Alphaproteobacteria</taxon>
        <taxon>Rhodobacterales</taxon>
        <taxon>Paracoccaceae</taxon>
        <taxon>Paracoccus</taxon>
    </lineage>
</organism>
<dbReference type="InterPro" id="IPR016181">
    <property type="entry name" value="Acyl_CoA_acyltransferase"/>
</dbReference>
<dbReference type="AlphaFoldDB" id="A0A4Q9FZI3"/>
<dbReference type="EMBL" id="SISK01000006">
    <property type="protein sequence ID" value="TBN39876.1"/>
    <property type="molecule type" value="Genomic_DNA"/>
</dbReference>